<sequence>MATEQLPATAVIRISQAVFDHAQFPDVREMSLTTSDFLIPAVKELPGLISFYAGVSPEGSVVNVSIWDSEEHAKQLDTLTAMVVDARQAAEKAGATFVRPIINYPIDWTI</sequence>
<evidence type="ECO:0000313" key="1">
    <source>
        <dbReference type="EMBL" id="GAA1965316.1"/>
    </source>
</evidence>
<dbReference type="Proteomes" id="UP001499854">
    <property type="component" value="Unassembled WGS sequence"/>
</dbReference>
<accession>A0ABP5CKG4</accession>
<evidence type="ECO:0008006" key="3">
    <source>
        <dbReference type="Google" id="ProtNLM"/>
    </source>
</evidence>
<name>A0ABP5CKG4_9ACTN</name>
<dbReference type="RefSeq" id="WP_344656999.1">
    <property type="nucleotide sequence ID" value="NZ_BAAAQM010000010.1"/>
</dbReference>
<organism evidence="1 2">
    <name type="scientific">Catenulispora subtropica</name>
    <dbReference type="NCBI Taxonomy" id="450798"/>
    <lineage>
        <taxon>Bacteria</taxon>
        <taxon>Bacillati</taxon>
        <taxon>Actinomycetota</taxon>
        <taxon>Actinomycetes</taxon>
        <taxon>Catenulisporales</taxon>
        <taxon>Catenulisporaceae</taxon>
        <taxon>Catenulispora</taxon>
    </lineage>
</organism>
<reference evidence="2" key="1">
    <citation type="journal article" date="2019" name="Int. J. Syst. Evol. Microbiol.">
        <title>The Global Catalogue of Microorganisms (GCM) 10K type strain sequencing project: providing services to taxonomists for standard genome sequencing and annotation.</title>
        <authorList>
            <consortium name="The Broad Institute Genomics Platform"/>
            <consortium name="The Broad Institute Genome Sequencing Center for Infectious Disease"/>
            <person name="Wu L."/>
            <person name="Ma J."/>
        </authorList>
    </citation>
    <scope>NUCLEOTIDE SEQUENCE [LARGE SCALE GENOMIC DNA]</scope>
    <source>
        <strain evidence="2">JCM 16013</strain>
    </source>
</reference>
<gene>
    <name evidence="1" type="ORF">GCM10009838_23570</name>
</gene>
<dbReference type="EMBL" id="BAAAQM010000010">
    <property type="protein sequence ID" value="GAA1965316.1"/>
    <property type="molecule type" value="Genomic_DNA"/>
</dbReference>
<dbReference type="SUPFAM" id="SSF54909">
    <property type="entry name" value="Dimeric alpha+beta barrel"/>
    <property type="match status" value="1"/>
</dbReference>
<keyword evidence="2" id="KW-1185">Reference proteome</keyword>
<evidence type="ECO:0000313" key="2">
    <source>
        <dbReference type="Proteomes" id="UP001499854"/>
    </source>
</evidence>
<comment type="caution">
    <text evidence="1">The sequence shown here is derived from an EMBL/GenBank/DDBJ whole genome shotgun (WGS) entry which is preliminary data.</text>
</comment>
<proteinExistence type="predicted"/>
<protein>
    <recommendedName>
        <fullName evidence="3">ABM domain-containing protein</fullName>
    </recommendedName>
</protein>
<dbReference type="InterPro" id="IPR011008">
    <property type="entry name" value="Dimeric_a/b-barrel"/>
</dbReference>